<evidence type="ECO:0000256" key="4">
    <source>
        <dbReference type="ARBA" id="ARBA00022801"/>
    </source>
</evidence>
<evidence type="ECO:0000256" key="3">
    <source>
        <dbReference type="ARBA" id="ARBA00012601"/>
    </source>
</evidence>
<comment type="caution">
    <text evidence="8">The sequence shown here is derived from an EMBL/GenBank/DDBJ whole genome shotgun (WGS) entry which is preliminary data.</text>
</comment>
<organism evidence="8 9">
    <name type="scientific">Edaphobacter aggregans</name>
    <dbReference type="NCBI Taxonomy" id="570835"/>
    <lineage>
        <taxon>Bacteria</taxon>
        <taxon>Pseudomonadati</taxon>
        <taxon>Acidobacteriota</taxon>
        <taxon>Terriglobia</taxon>
        <taxon>Terriglobales</taxon>
        <taxon>Acidobacteriaceae</taxon>
        <taxon>Edaphobacter</taxon>
    </lineage>
</organism>
<keyword evidence="5" id="KW-0136">Cellulose degradation</keyword>
<comment type="similarity">
    <text evidence="2">Belongs to the glycosyl hydrolase 8 (cellulase D) family.</text>
</comment>
<evidence type="ECO:0000256" key="7">
    <source>
        <dbReference type="ARBA" id="ARBA00023326"/>
    </source>
</evidence>
<dbReference type="SUPFAM" id="SSF48208">
    <property type="entry name" value="Six-hairpin glycosidases"/>
    <property type="match status" value="1"/>
</dbReference>
<dbReference type="AlphaFoldDB" id="A0A3R9Q934"/>
<comment type="catalytic activity">
    <reaction evidence="1">
        <text>Endohydrolysis of (1-&gt;4)-beta-D-glucosidic linkages in cellulose, lichenin and cereal beta-D-glucans.</text>
        <dbReference type="EC" id="3.2.1.4"/>
    </reaction>
</comment>
<dbReference type="OrthoDB" id="9766708at2"/>
<name>A0A3R9Q934_9BACT</name>
<dbReference type="Proteomes" id="UP000269669">
    <property type="component" value="Unassembled WGS sequence"/>
</dbReference>
<dbReference type="GO" id="GO:0008810">
    <property type="term" value="F:cellulase activity"/>
    <property type="evidence" value="ECO:0007669"/>
    <property type="project" value="UniProtKB-EC"/>
</dbReference>
<proteinExistence type="inferred from homology"/>
<evidence type="ECO:0000256" key="5">
    <source>
        <dbReference type="ARBA" id="ARBA00023001"/>
    </source>
</evidence>
<dbReference type="Pfam" id="PF01270">
    <property type="entry name" value="Glyco_hydro_8"/>
    <property type="match status" value="1"/>
</dbReference>
<keyword evidence="4" id="KW-0378">Hydrolase</keyword>
<dbReference type="InterPro" id="IPR012341">
    <property type="entry name" value="6hp_glycosidase-like_sf"/>
</dbReference>
<dbReference type="GO" id="GO:0030245">
    <property type="term" value="P:cellulose catabolic process"/>
    <property type="evidence" value="ECO:0007669"/>
    <property type="project" value="UniProtKB-KW"/>
</dbReference>
<keyword evidence="6" id="KW-0326">Glycosidase</keyword>
<keyword evidence="9" id="KW-1185">Reference proteome</keyword>
<keyword evidence="7" id="KW-0119">Carbohydrate metabolism</keyword>
<dbReference type="Gene3D" id="1.50.10.10">
    <property type="match status" value="1"/>
</dbReference>
<reference evidence="8 9" key="1">
    <citation type="submission" date="2018-12" db="EMBL/GenBank/DDBJ databases">
        <title>Sequencing of bacterial isolates from soil warming experiment in Harvard Forest, Massachusetts, USA.</title>
        <authorList>
            <person name="Deangelis K."/>
        </authorList>
    </citation>
    <scope>NUCLEOTIDE SEQUENCE [LARGE SCALE GENOMIC DNA]</scope>
    <source>
        <strain evidence="8 9">EB153</strain>
    </source>
</reference>
<dbReference type="InterPro" id="IPR008928">
    <property type="entry name" value="6-hairpin_glycosidase_sf"/>
</dbReference>
<evidence type="ECO:0000256" key="2">
    <source>
        <dbReference type="ARBA" id="ARBA00009209"/>
    </source>
</evidence>
<evidence type="ECO:0000256" key="1">
    <source>
        <dbReference type="ARBA" id="ARBA00000966"/>
    </source>
</evidence>
<dbReference type="PRINTS" id="PR00735">
    <property type="entry name" value="GLHYDRLASE8"/>
</dbReference>
<dbReference type="InterPro" id="IPR002037">
    <property type="entry name" value="Glyco_hydro_8"/>
</dbReference>
<evidence type="ECO:0000313" key="8">
    <source>
        <dbReference type="EMBL" id="RSL15554.1"/>
    </source>
</evidence>
<gene>
    <name evidence="8" type="ORF">EDE15_1044</name>
</gene>
<protein>
    <recommendedName>
        <fullName evidence="3">cellulase</fullName>
        <ecNumber evidence="3">3.2.1.4</ecNumber>
    </recommendedName>
</protein>
<accession>A0A3R9Q934</accession>
<dbReference type="PROSITE" id="PS51257">
    <property type="entry name" value="PROKAR_LIPOPROTEIN"/>
    <property type="match status" value="1"/>
</dbReference>
<evidence type="ECO:0000313" key="9">
    <source>
        <dbReference type="Proteomes" id="UP000269669"/>
    </source>
</evidence>
<evidence type="ECO:0000256" key="6">
    <source>
        <dbReference type="ARBA" id="ARBA00023295"/>
    </source>
</evidence>
<dbReference type="RefSeq" id="WP_125484285.1">
    <property type="nucleotide sequence ID" value="NZ_RSDW01000001.1"/>
</dbReference>
<sequence length="396" mass="43785">MALTNRESFHRRIGRTLPGFVAIGLILGCCLEIGCRAQQPWPLWESYTSRMIDSQGRVIDHSAQDRTTSEGQSYAMFFALVDNDRTRFDKLLNWTEVNLAGGDLTQHLPAWSWGKNPDGNWKILDHNPAADADLWIAYSLLEAGRLWREPRYDKLGTVMLARIAQQEVVYVPGLGTTLLSGPVGFHPDESTWLLNPSYFPPPVLARFAQAMPRGPWDGVLDSLQPLLEQGSGAGFAMDWVAAGSVIRPSVPPSHLASASQEMPIGSYDAIRVYLWLGIADPDTRGVHALLGKVPGMANYLKSHVTPPEKVDSNGTIISPNGPPGFSAAVYPYLQALGMNSQAKAQIDRLAATKDPSAGLYGRDGSYYDQNLALFATGWSEQRYRFDRDGRLRVRWK</sequence>
<dbReference type="EMBL" id="RSDW01000001">
    <property type="protein sequence ID" value="RSL15554.1"/>
    <property type="molecule type" value="Genomic_DNA"/>
</dbReference>
<dbReference type="EC" id="3.2.1.4" evidence="3"/>
<dbReference type="NCBIfam" id="NF008305">
    <property type="entry name" value="PRK11097.1"/>
    <property type="match status" value="1"/>
</dbReference>
<keyword evidence="7" id="KW-0624">Polysaccharide degradation</keyword>